<comment type="caution">
    <text evidence="2">The sequence shown here is derived from an EMBL/GenBank/DDBJ whole genome shotgun (WGS) entry which is preliminary data.</text>
</comment>
<protein>
    <submittedName>
        <fullName evidence="2">Uncharacterized protein</fullName>
    </submittedName>
</protein>
<evidence type="ECO:0000313" key="2">
    <source>
        <dbReference type="EMBL" id="GMH16205.1"/>
    </source>
</evidence>
<dbReference type="AlphaFoldDB" id="A0AAD3SQK1"/>
<evidence type="ECO:0000313" key="3">
    <source>
        <dbReference type="Proteomes" id="UP001279734"/>
    </source>
</evidence>
<dbReference type="EMBL" id="BSYO01000016">
    <property type="protein sequence ID" value="GMH16205.1"/>
    <property type="molecule type" value="Genomic_DNA"/>
</dbReference>
<evidence type="ECO:0000256" key="1">
    <source>
        <dbReference type="SAM" id="MobiDB-lite"/>
    </source>
</evidence>
<feature type="compositionally biased region" description="Low complexity" evidence="1">
    <location>
        <begin position="20"/>
        <end position="44"/>
    </location>
</feature>
<dbReference type="PANTHER" id="PTHR33472:SF24">
    <property type="entry name" value="VEGETATIVE CELL WALL PROTEIN GP1-LIKE"/>
    <property type="match status" value="1"/>
</dbReference>
<proteinExistence type="predicted"/>
<feature type="compositionally biased region" description="Polar residues" evidence="1">
    <location>
        <begin position="146"/>
        <end position="162"/>
    </location>
</feature>
<feature type="compositionally biased region" description="Polar residues" evidence="1">
    <location>
        <begin position="91"/>
        <end position="106"/>
    </location>
</feature>
<keyword evidence="3" id="KW-1185">Reference proteome</keyword>
<dbReference type="Proteomes" id="UP001279734">
    <property type="component" value="Unassembled WGS sequence"/>
</dbReference>
<feature type="region of interest" description="Disordered" evidence="1">
    <location>
        <begin position="483"/>
        <end position="505"/>
    </location>
</feature>
<feature type="region of interest" description="Disordered" evidence="1">
    <location>
        <begin position="1"/>
        <end position="214"/>
    </location>
</feature>
<organism evidence="2 3">
    <name type="scientific">Nepenthes gracilis</name>
    <name type="common">Slender pitcher plant</name>
    <dbReference type="NCBI Taxonomy" id="150966"/>
    <lineage>
        <taxon>Eukaryota</taxon>
        <taxon>Viridiplantae</taxon>
        <taxon>Streptophyta</taxon>
        <taxon>Embryophyta</taxon>
        <taxon>Tracheophyta</taxon>
        <taxon>Spermatophyta</taxon>
        <taxon>Magnoliopsida</taxon>
        <taxon>eudicotyledons</taxon>
        <taxon>Gunneridae</taxon>
        <taxon>Pentapetalae</taxon>
        <taxon>Caryophyllales</taxon>
        <taxon>Nepenthaceae</taxon>
        <taxon>Nepenthes</taxon>
    </lineage>
</organism>
<feature type="compositionally biased region" description="Polar residues" evidence="1">
    <location>
        <begin position="116"/>
        <end position="135"/>
    </location>
</feature>
<dbReference type="PANTHER" id="PTHR33472">
    <property type="entry name" value="OS01G0106600 PROTEIN"/>
    <property type="match status" value="1"/>
</dbReference>
<feature type="region of interest" description="Disordered" evidence="1">
    <location>
        <begin position="431"/>
        <end position="471"/>
    </location>
</feature>
<name>A0AAD3SQK1_NEPGR</name>
<feature type="region of interest" description="Disordered" evidence="1">
    <location>
        <begin position="283"/>
        <end position="308"/>
    </location>
</feature>
<gene>
    <name evidence="2" type="ORF">Nepgr_018046</name>
</gene>
<feature type="compositionally biased region" description="Polar residues" evidence="1">
    <location>
        <begin position="168"/>
        <end position="191"/>
    </location>
</feature>
<reference evidence="2" key="1">
    <citation type="submission" date="2023-05" db="EMBL/GenBank/DDBJ databases">
        <title>Nepenthes gracilis genome sequencing.</title>
        <authorList>
            <person name="Fukushima K."/>
        </authorList>
    </citation>
    <scope>NUCLEOTIDE SEQUENCE</scope>
    <source>
        <strain evidence="2">SING2019-196</strain>
    </source>
</reference>
<feature type="compositionally biased region" description="Basic and acidic residues" evidence="1">
    <location>
        <begin position="194"/>
        <end position="212"/>
    </location>
</feature>
<sequence>MEDQRQQFRFRLPWLPPAPAAVRPPVEGGRVASRPPFRPAEAAPPTSPSQPPPPPDQAPLSTVPASPSHAAPPSPAATQPALPSQIAPQARATSQPPSPSRVTSQPQSPPELAPKSLSTPLLSSQLRQSESTPLLSQIEPLVQPTAGPSSPPKIQNATQNESQHPKVSDQNSPPVLLQQQPSKPETTQPFIQETKPKVDYKEKPQTKIDDNQSHVVAEHPSQVLGNNTADTPPSAAAAETLALPQKLHLSSATGMNLKAIPEAERKLDDAQVKKVEQQVIETATKDQFEGEPKQKAETHFTKQEHGIDEQGQLPNEEILDKKQVLPTSGARRKLMETMIPTYPKVSRLLPKPITAPPMGGNACLPNEVKEDITKFVHKLGIGQAKQPLDDKPYSIITLAGENKGATMNLGLEPVKREGSIHIYRGYKIKPDESVNTTTDEEGSSKRGKSGEQKAEEDKATEAHINSNAQGINNSLVFSSSITETNPGVKLVHSRSPTEPVKLKNI</sequence>
<accession>A0AAD3SQK1</accession>
<feature type="compositionally biased region" description="Basic and acidic residues" evidence="1">
    <location>
        <begin position="442"/>
        <end position="461"/>
    </location>
</feature>
<feature type="compositionally biased region" description="Pro residues" evidence="1">
    <location>
        <begin position="45"/>
        <end position="57"/>
    </location>
</feature>